<organism evidence="1 2">
    <name type="scientific">Laccaria amethystina LaAM-08-1</name>
    <dbReference type="NCBI Taxonomy" id="1095629"/>
    <lineage>
        <taxon>Eukaryota</taxon>
        <taxon>Fungi</taxon>
        <taxon>Dikarya</taxon>
        <taxon>Basidiomycota</taxon>
        <taxon>Agaricomycotina</taxon>
        <taxon>Agaricomycetes</taxon>
        <taxon>Agaricomycetidae</taxon>
        <taxon>Agaricales</taxon>
        <taxon>Agaricineae</taxon>
        <taxon>Hydnangiaceae</taxon>
        <taxon>Laccaria</taxon>
    </lineage>
</organism>
<keyword evidence="2" id="KW-1185">Reference proteome</keyword>
<accession>A0A0C9YAN0</accession>
<dbReference type="AlphaFoldDB" id="A0A0C9YAN0"/>
<sequence length="62" mass="6995">MLIQTLKPMGFACQGVWVMGYHRLMGYGVQIPIHQLGGPKKLWNFRGYGLSGAWVKRVSTVM</sequence>
<reference evidence="1 2" key="1">
    <citation type="submission" date="2014-04" db="EMBL/GenBank/DDBJ databases">
        <authorList>
            <consortium name="DOE Joint Genome Institute"/>
            <person name="Kuo A."/>
            <person name="Kohler A."/>
            <person name="Nagy L.G."/>
            <person name="Floudas D."/>
            <person name="Copeland A."/>
            <person name="Barry K.W."/>
            <person name="Cichocki N."/>
            <person name="Veneault-Fourrey C."/>
            <person name="LaButti K."/>
            <person name="Lindquist E.A."/>
            <person name="Lipzen A."/>
            <person name="Lundell T."/>
            <person name="Morin E."/>
            <person name="Murat C."/>
            <person name="Sun H."/>
            <person name="Tunlid A."/>
            <person name="Henrissat B."/>
            <person name="Grigoriev I.V."/>
            <person name="Hibbett D.S."/>
            <person name="Martin F."/>
            <person name="Nordberg H.P."/>
            <person name="Cantor M.N."/>
            <person name="Hua S.X."/>
        </authorList>
    </citation>
    <scope>NUCLEOTIDE SEQUENCE [LARGE SCALE GENOMIC DNA]</scope>
    <source>
        <strain evidence="1 2">LaAM-08-1</strain>
    </source>
</reference>
<evidence type="ECO:0000313" key="2">
    <source>
        <dbReference type="Proteomes" id="UP000054477"/>
    </source>
</evidence>
<name>A0A0C9YAN0_9AGAR</name>
<dbReference type="Proteomes" id="UP000054477">
    <property type="component" value="Unassembled WGS sequence"/>
</dbReference>
<gene>
    <name evidence="1" type="ORF">K443DRAFT_91943</name>
</gene>
<reference evidence="2" key="2">
    <citation type="submission" date="2015-01" db="EMBL/GenBank/DDBJ databases">
        <title>Evolutionary Origins and Diversification of the Mycorrhizal Mutualists.</title>
        <authorList>
            <consortium name="DOE Joint Genome Institute"/>
            <consortium name="Mycorrhizal Genomics Consortium"/>
            <person name="Kohler A."/>
            <person name="Kuo A."/>
            <person name="Nagy L.G."/>
            <person name="Floudas D."/>
            <person name="Copeland A."/>
            <person name="Barry K.W."/>
            <person name="Cichocki N."/>
            <person name="Veneault-Fourrey C."/>
            <person name="LaButti K."/>
            <person name="Lindquist E.A."/>
            <person name="Lipzen A."/>
            <person name="Lundell T."/>
            <person name="Morin E."/>
            <person name="Murat C."/>
            <person name="Riley R."/>
            <person name="Ohm R."/>
            <person name="Sun H."/>
            <person name="Tunlid A."/>
            <person name="Henrissat B."/>
            <person name="Grigoriev I.V."/>
            <person name="Hibbett D.S."/>
            <person name="Martin F."/>
        </authorList>
    </citation>
    <scope>NUCLEOTIDE SEQUENCE [LARGE SCALE GENOMIC DNA]</scope>
    <source>
        <strain evidence="2">LaAM-08-1</strain>
    </source>
</reference>
<proteinExistence type="predicted"/>
<dbReference type="EMBL" id="KN838563">
    <property type="protein sequence ID" value="KIK05088.1"/>
    <property type="molecule type" value="Genomic_DNA"/>
</dbReference>
<dbReference type="HOGENOM" id="CLU_200663_0_0_1"/>
<dbReference type="OrthoDB" id="2891292at2759"/>
<evidence type="ECO:0000313" key="1">
    <source>
        <dbReference type="EMBL" id="KIK05088.1"/>
    </source>
</evidence>
<protein>
    <submittedName>
        <fullName evidence="1">Uncharacterized protein</fullName>
    </submittedName>
</protein>